<organism evidence="2 3">
    <name type="scientific">Erysiphe neolycopersici</name>
    <dbReference type="NCBI Taxonomy" id="212602"/>
    <lineage>
        <taxon>Eukaryota</taxon>
        <taxon>Fungi</taxon>
        <taxon>Dikarya</taxon>
        <taxon>Ascomycota</taxon>
        <taxon>Pezizomycotina</taxon>
        <taxon>Leotiomycetes</taxon>
        <taxon>Erysiphales</taxon>
        <taxon>Erysiphaceae</taxon>
        <taxon>Erysiphe</taxon>
    </lineage>
</organism>
<gene>
    <name evidence="2" type="ORF">OnM2_071011</name>
</gene>
<evidence type="ECO:0000313" key="2">
    <source>
        <dbReference type="EMBL" id="RKF57900.1"/>
    </source>
</evidence>
<feature type="region of interest" description="Disordered" evidence="1">
    <location>
        <begin position="79"/>
        <end position="101"/>
    </location>
</feature>
<reference evidence="2 3" key="1">
    <citation type="journal article" date="2018" name="BMC Genomics">
        <title>Comparative genome analyses reveal sequence features reflecting distinct modes of host-adaptation between dicot and monocot powdery mildew.</title>
        <authorList>
            <person name="Wu Y."/>
            <person name="Ma X."/>
            <person name="Pan Z."/>
            <person name="Kale S.D."/>
            <person name="Song Y."/>
            <person name="King H."/>
            <person name="Zhang Q."/>
            <person name="Presley C."/>
            <person name="Deng X."/>
            <person name="Wei C.I."/>
            <person name="Xiao S."/>
        </authorList>
    </citation>
    <scope>NUCLEOTIDE SEQUENCE [LARGE SCALE GENOMIC DNA]</scope>
    <source>
        <strain evidence="2">UMSG2</strain>
    </source>
</reference>
<feature type="compositionally biased region" description="Basic and acidic residues" evidence="1">
    <location>
        <begin position="89"/>
        <end position="101"/>
    </location>
</feature>
<accession>A0A420HKF0</accession>
<dbReference type="OrthoDB" id="4188844at2759"/>
<dbReference type="Proteomes" id="UP000286134">
    <property type="component" value="Unassembled WGS sequence"/>
</dbReference>
<feature type="region of interest" description="Disordered" evidence="1">
    <location>
        <begin position="1"/>
        <end position="56"/>
    </location>
</feature>
<proteinExistence type="predicted"/>
<feature type="compositionally biased region" description="Polar residues" evidence="1">
    <location>
        <begin position="7"/>
        <end position="16"/>
    </location>
</feature>
<dbReference type="EMBL" id="MCFK01007121">
    <property type="protein sequence ID" value="RKF57900.1"/>
    <property type="molecule type" value="Genomic_DNA"/>
</dbReference>
<dbReference type="AlphaFoldDB" id="A0A420HKF0"/>
<feature type="compositionally biased region" description="Basic and acidic residues" evidence="1">
    <location>
        <begin position="45"/>
        <end position="55"/>
    </location>
</feature>
<comment type="caution">
    <text evidence="2">The sequence shown here is derived from an EMBL/GenBank/DDBJ whole genome shotgun (WGS) entry which is preliminary data.</text>
</comment>
<name>A0A420HKF0_9PEZI</name>
<protein>
    <submittedName>
        <fullName evidence="2">Putative upf0220 domain protein</fullName>
    </submittedName>
</protein>
<keyword evidence="3" id="KW-1185">Reference proteome</keyword>
<evidence type="ECO:0000256" key="1">
    <source>
        <dbReference type="SAM" id="MobiDB-lite"/>
    </source>
</evidence>
<sequence>MSERHQVGSNMTNNRTIGVRRSLFHQQLSRRPTTKRGASTCMENQKVDNDNKPELDDSSEIVIRDDNGEIQVGAVVTSSPMQSFDDEDVGQHEAREEEKDRQRLVDAIKNIQRDRDREPGEPAELLEAVRANLKAKVAALAEDNWLYEAEDDIKIP</sequence>
<evidence type="ECO:0000313" key="3">
    <source>
        <dbReference type="Proteomes" id="UP000286134"/>
    </source>
</evidence>